<name>A0AAD7DRK5_9AGAR</name>
<evidence type="ECO:0000313" key="3">
    <source>
        <dbReference type="Proteomes" id="UP001215598"/>
    </source>
</evidence>
<feature type="region of interest" description="Disordered" evidence="1">
    <location>
        <begin position="72"/>
        <end position="106"/>
    </location>
</feature>
<organism evidence="2 3">
    <name type="scientific">Mycena metata</name>
    <dbReference type="NCBI Taxonomy" id="1033252"/>
    <lineage>
        <taxon>Eukaryota</taxon>
        <taxon>Fungi</taxon>
        <taxon>Dikarya</taxon>
        <taxon>Basidiomycota</taxon>
        <taxon>Agaricomycotina</taxon>
        <taxon>Agaricomycetes</taxon>
        <taxon>Agaricomycetidae</taxon>
        <taxon>Agaricales</taxon>
        <taxon>Marasmiineae</taxon>
        <taxon>Mycenaceae</taxon>
        <taxon>Mycena</taxon>
    </lineage>
</organism>
<feature type="region of interest" description="Disordered" evidence="1">
    <location>
        <begin position="124"/>
        <end position="147"/>
    </location>
</feature>
<proteinExistence type="predicted"/>
<protein>
    <submittedName>
        <fullName evidence="2">Uncharacterized protein</fullName>
    </submittedName>
</protein>
<feature type="compositionally biased region" description="Acidic residues" evidence="1">
    <location>
        <begin position="86"/>
        <end position="98"/>
    </location>
</feature>
<dbReference type="EMBL" id="JARKIB010000611">
    <property type="protein sequence ID" value="KAJ7697508.1"/>
    <property type="molecule type" value="Genomic_DNA"/>
</dbReference>
<feature type="region of interest" description="Disordered" evidence="1">
    <location>
        <begin position="39"/>
        <end position="60"/>
    </location>
</feature>
<reference evidence="2" key="1">
    <citation type="submission" date="2023-03" db="EMBL/GenBank/DDBJ databases">
        <title>Massive genome expansion in bonnet fungi (Mycena s.s.) driven by repeated elements and novel gene families across ecological guilds.</title>
        <authorList>
            <consortium name="Lawrence Berkeley National Laboratory"/>
            <person name="Harder C.B."/>
            <person name="Miyauchi S."/>
            <person name="Viragh M."/>
            <person name="Kuo A."/>
            <person name="Thoen E."/>
            <person name="Andreopoulos B."/>
            <person name="Lu D."/>
            <person name="Skrede I."/>
            <person name="Drula E."/>
            <person name="Henrissat B."/>
            <person name="Morin E."/>
            <person name="Kohler A."/>
            <person name="Barry K."/>
            <person name="LaButti K."/>
            <person name="Morin E."/>
            <person name="Salamov A."/>
            <person name="Lipzen A."/>
            <person name="Mereny Z."/>
            <person name="Hegedus B."/>
            <person name="Baldrian P."/>
            <person name="Stursova M."/>
            <person name="Weitz H."/>
            <person name="Taylor A."/>
            <person name="Grigoriev I.V."/>
            <person name="Nagy L.G."/>
            <person name="Martin F."/>
            <person name="Kauserud H."/>
        </authorList>
    </citation>
    <scope>NUCLEOTIDE SEQUENCE</scope>
    <source>
        <strain evidence="2">CBHHK182m</strain>
    </source>
</reference>
<evidence type="ECO:0000256" key="1">
    <source>
        <dbReference type="SAM" id="MobiDB-lite"/>
    </source>
</evidence>
<gene>
    <name evidence="2" type="ORF">B0H16DRAFT_1903623</name>
</gene>
<dbReference type="AlphaFoldDB" id="A0AAD7DRK5"/>
<accession>A0AAD7DRK5</accession>
<comment type="caution">
    <text evidence="2">The sequence shown here is derived from an EMBL/GenBank/DDBJ whole genome shotgun (WGS) entry which is preliminary data.</text>
</comment>
<evidence type="ECO:0000313" key="2">
    <source>
        <dbReference type="EMBL" id="KAJ7697508.1"/>
    </source>
</evidence>
<dbReference type="Proteomes" id="UP001215598">
    <property type="component" value="Unassembled WGS sequence"/>
</dbReference>
<keyword evidence="3" id="KW-1185">Reference proteome</keyword>
<sequence>MADSDSSALSSTDAAAAYYQTVDSQLHSQLDSLVSLRAPRASSPVVETTPLDDALNTPLATLGAPSASAEYLTFPRPASPVPTEPTDSDDNGEEELEGCEQRASAALSDRATLLDPTYRFPQFHADVTPPARPQALRRRERAVSGTSPALRDARWHLRAPRSRACIHGTYARPALALAYTGPPPFSISCTRTPSGTHHCARNAASFALRSAPFSQAKTSRAKSFLVLRPACLRFAHRYPIGDLAQDFLTAGSLHVAALDLPPASSSTSLPAPTLTRRRTFALSLDAPAPRCAFPPFFPAPTIS</sequence>